<gene>
    <name evidence="2" type="ORF">SAMN04488092_10356</name>
</gene>
<accession>A0A1H9C0A5</accession>
<proteinExistence type="predicted"/>
<dbReference type="STRING" id="657014.SAMN04488092_10356"/>
<keyword evidence="3" id="KW-1185">Reference proteome</keyword>
<reference evidence="2 3" key="1">
    <citation type="submission" date="2016-10" db="EMBL/GenBank/DDBJ databases">
        <authorList>
            <person name="de Groot N.N."/>
        </authorList>
    </citation>
    <scope>NUCLEOTIDE SEQUENCE [LARGE SCALE GENOMIC DNA]</scope>
    <source>
        <strain evidence="2 3">DSM 22007</strain>
    </source>
</reference>
<evidence type="ECO:0000313" key="3">
    <source>
        <dbReference type="Proteomes" id="UP000198634"/>
    </source>
</evidence>
<protein>
    <submittedName>
        <fullName evidence="2">Uncharacterized protein</fullName>
    </submittedName>
</protein>
<evidence type="ECO:0000313" key="2">
    <source>
        <dbReference type="EMBL" id="SEP94068.1"/>
    </source>
</evidence>
<organism evidence="2 3">
    <name type="scientific">Thalassovita taeanensis</name>
    <dbReference type="NCBI Taxonomy" id="657014"/>
    <lineage>
        <taxon>Bacteria</taxon>
        <taxon>Pseudomonadati</taxon>
        <taxon>Pseudomonadota</taxon>
        <taxon>Alphaproteobacteria</taxon>
        <taxon>Rhodobacterales</taxon>
        <taxon>Roseobacteraceae</taxon>
        <taxon>Thalassovita</taxon>
    </lineage>
</organism>
<feature type="region of interest" description="Disordered" evidence="1">
    <location>
        <begin position="59"/>
        <end position="96"/>
    </location>
</feature>
<sequence>MFQYDSPATASDAAFALLGRSKKSYRFHPAFKAVLEAGNTKQQALEGVISIAAQTRSNFTSAPGHTKLNDPVRGPLPRHRRADYPPERNSHTHISY</sequence>
<dbReference type="AlphaFoldDB" id="A0A1H9C0A5"/>
<name>A0A1H9C0A5_9RHOB</name>
<dbReference type="Proteomes" id="UP000198634">
    <property type="component" value="Unassembled WGS sequence"/>
</dbReference>
<dbReference type="EMBL" id="FOEP01000003">
    <property type="protein sequence ID" value="SEP94068.1"/>
    <property type="molecule type" value="Genomic_DNA"/>
</dbReference>
<evidence type="ECO:0000256" key="1">
    <source>
        <dbReference type="SAM" id="MobiDB-lite"/>
    </source>
</evidence>